<dbReference type="Proteomes" id="UP001165296">
    <property type="component" value="Unassembled WGS sequence"/>
</dbReference>
<evidence type="ECO:0000313" key="1">
    <source>
        <dbReference type="EMBL" id="MCB2411158.1"/>
    </source>
</evidence>
<comment type="caution">
    <text evidence="1">The sequence shown here is derived from an EMBL/GenBank/DDBJ whole genome shotgun (WGS) entry which is preliminary data.</text>
</comment>
<accession>A0ABS8AZG4</accession>
<organism evidence="1 2">
    <name type="scientific">Hymenobacter lucidus</name>
    <dbReference type="NCBI Taxonomy" id="2880930"/>
    <lineage>
        <taxon>Bacteria</taxon>
        <taxon>Pseudomonadati</taxon>
        <taxon>Bacteroidota</taxon>
        <taxon>Cytophagia</taxon>
        <taxon>Cytophagales</taxon>
        <taxon>Hymenobacteraceae</taxon>
        <taxon>Hymenobacter</taxon>
    </lineage>
</organism>
<evidence type="ECO:0008006" key="3">
    <source>
        <dbReference type="Google" id="ProtNLM"/>
    </source>
</evidence>
<proteinExistence type="predicted"/>
<reference evidence="1" key="1">
    <citation type="submission" date="2021-10" db="EMBL/GenBank/DDBJ databases">
        <authorList>
            <person name="Dean J.D."/>
            <person name="Kim M.K."/>
            <person name="Newey C.N."/>
            <person name="Stoker T.S."/>
            <person name="Thompson D.W."/>
            <person name="Grose J.H."/>
        </authorList>
    </citation>
    <scope>NUCLEOTIDE SEQUENCE</scope>
    <source>
        <strain evidence="1">BT178</strain>
    </source>
</reference>
<dbReference type="RefSeq" id="WP_226180744.1">
    <property type="nucleotide sequence ID" value="NZ_JAJADR010000015.1"/>
</dbReference>
<keyword evidence="2" id="KW-1185">Reference proteome</keyword>
<sequence length="182" mass="21091">MKPIASLTYKRRNQLLLLGAVVFFVLAYQVSIRPTLRLWQENESQRTMLQQLRNAPQAIRRLQAQKQQNQWLMRSFQVDTTQSEGLALNRLTATCRRYGVTVASLSPSQHTVRNGYSIETRIAKLRGSFHGLVQTVYSLEYVQPIGRLSSVRYALEEDRKQHRSFLYAYLYVQTIVQEKPAG</sequence>
<evidence type="ECO:0000313" key="2">
    <source>
        <dbReference type="Proteomes" id="UP001165296"/>
    </source>
</evidence>
<dbReference type="EMBL" id="JAJADR010000015">
    <property type="protein sequence ID" value="MCB2411158.1"/>
    <property type="molecule type" value="Genomic_DNA"/>
</dbReference>
<gene>
    <name evidence="1" type="ORF">LGH74_24435</name>
</gene>
<name>A0ABS8AZG4_9BACT</name>
<protein>
    <recommendedName>
        <fullName evidence="3">General secretion pathway protein</fullName>
    </recommendedName>
</protein>